<sequence length="71" mass="8247">MITIKKPSQQLMLVQLNKNKQINYINSEITSQSKSWKQLSWLDNNLTQTNLVWRLQAIKLGDHLILADSLP</sequence>
<proteinExistence type="predicted"/>
<evidence type="ECO:0000313" key="1">
    <source>
        <dbReference type="EMBL" id="AOY80709.1"/>
    </source>
</evidence>
<reference evidence="2" key="1">
    <citation type="submission" date="2016-10" db="EMBL/GenBank/DDBJ databases">
        <title>Comparative genomics uncovers the prolific and rare metabolic potential of the cyanobacterial genus Moorea.</title>
        <authorList>
            <person name="Leao T."/>
            <person name="Castelao G."/>
            <person name="Korobeynikov A."/>
            <person name="Monroe E.A."/>
            <person name="Podell S."/>
            <person name="Glukhov E."/>
            <person name="Allen E."/>
            <person name="Gerwick W.H."/>
            <person name="Gerwick L."/>
        </authorList>
    </citation>
    <scope>NUCLEOTIDE SEQUENCE [LARGE SCALE GENOMIC DNA]</scope>
    <source>
        <strain evidence="2">JHB</strain>
    </source>
</reference>
<gene>
    <name evidence="1" type="ORF">BJP36_13065</name>
</gene>
<dbReference type="AlphaFoldDB" id="A0A1D9FZB1"/>
<dbReference type="Proteomes" id="UP000176944">
    <property type="component" value="Chromosome"/>
</dbReference>
<evidence type="ECO:0000313" key="2">
    <source>
        <dbReference type="Proteomes" id="UP000176944"/>
    </source>
</evidence>
<protein>
    <submittedName>
        <fullName evidence="1">Uncharacterized protein</fullName>
    </submittedName>
</protein>
<organism evidence="1 2">
    <name type="scientific">Moorena producens (strain JHB)</name>
    <dbReference type="NCBI Taxonomy" id="1454205"/>
    <lineage>
        <taxon>Bacteria</taxon>
        <taxon>Bacillati</taxon>
        <taxon>Cyanobacteriota</taxon>
        <taxon>Cyanophyceae</taxon>
        <taxon>Coleofasciculales</taxon>
        <taxon>Coleofasciculaceae</taxon>
        <taxon>Moorena</taxon>
    </lineage>
</organism>
<accession>A0A1D9FZB1</accession>
<dbReference type="EMBL" id="CP017708">
    <property type="protein sequence ID" value="AOY80709.1"/>
    <property type="molecule type" value="Genomic_DNA"/>
</dbReference>
<name>A0A1D9FZB1_MOOP1</name>